<dbReference type="GO" id="GO:0015833">
    <property type="term" value="P:peptide transport"/>
    <property type="evidence" value="ECO:0007669"/>
    <property type="project" value="TreeGrafter"/>
</dbReference>
<keyword evidence="6" id="KW-1185">Reference proteome</keyword>
<dbReference type="Pfam" id="PF00496">
    <property type="entry name" value="SBP_bac_5"/>
    <property type="match status" value="1"/>
</dbReference>
<evidence type="ECO:0000313" key="6">
    <source>
        <dbReference type="Proteomes" id="UP000006746"/>
    </source>
</evidence>
<dbReference type="Proteomes" id="UP000006746">
    <property type="component" value="Unassembled WGS sequence"/>
</dbReference>
<evidence type="ECO:0000259" key="4">
    <source>
        <dbReference type="Pfam" id="PF00496"/>
    </source>
</evidence>
<evidence type="ECO:0000256" key="1">
    <source>
        <dbReference type="ARBA" id="ARBA00004418"/>
    </source>
</evidence>
<organism evidence="5 6">
    <name type="scientific">Oceanibaculum indicum P24</name>
    <dbReference type="NCBI Taxonomy" id="1207063"/>
    <lineage>
        <taxon>Bacteria</taxon>
        <taxon>Pseudomonadati</taxon>
        <taxon>Pseudomonadota</taxon>
        <taxon>Alphaproteobacteria</taxon>
        <taxon>Rhodospirillales</taxon>
        <taxon>Oceanibaculaceae</taxon>
        <taxon>Oceanibaculum</taxon>
    </lineage>
</organism>
<feature type="domain" description="Solute-binding protein family 5" evidence="4">
    <location>
        <begin position="76"/>
        <end position="437"/>
    </location>
</feature>
<dbReference type="GO" id="GO:0043190">
    <property type="term" value="C:ATP-binding cassette (ABC) transporter complex"/>
    <property type="evidence" value="ECO:0007669"/>
    <property type="project" value="InterPro"/>
</dbReference>
<dbReference type="PATRIC" id="fig|1207063.3.peg.2667"/>
<evidence type="ECO:0000256" key="3">
    <source>
        <dbReference type="ARBA" id="ARBA00022729"/>
    </source>
</evidence>
<dbReference type="InterPro" id="IPR000914">
    <property type="entry name" value="SBP_5_dom"/>
</dbReference>
<protein>
    <submittedName>
        <fullName evidence="5">Oligopeptide ABC transporter periplasmic oligopeptide-binding protein</fullName>
    </submittedName>
</protein>
<dbReference type="GO" id="GO:1904680">
    <property type="term" value="F:peptide transmembrane transporter activity"/>
    <property type="evidence" value="ECO:0007669"/>
    <property type="project" value="TreeGrafter"/>
</dbReference>
<name>K2JE53_9PROT</name>
<evidence type="ECO:0000256" key="2">
    <source>
        <dbReference type="ARBA" id="ARBA00005695"/>
    </source>
</evidence>
<sequence length="534" mass="58932">MAMTRSSFKRILLGGASALLLAGVAVLPAKAESVLRASMHADVRTLDPHWTTQTIAGIHGMLVYDTLFGVDEDLVPHPQMVGDYKISDDGLKYSFTLRDGLKWHDGTPVTTKDVIASLKRWGGKDQAARAMMSYVTALEAVDDKTFTMTLSKPYGLVLDTLGKTGTMVPVIMREQDAKTEGNAQVTEAVGSGPFMMLKDQWVPGSKTVYAKNPNYVPRKEKPSVFSGAKIPKVDKVELLWIADAQTRMQALIAGEIDFLEQPSVDFIPILEGDSNIKVINTGSVDSHWGTIRINHLHPPFDKPEARQAMYRVVKQLDFLQTIVGNEKYYRECYSFITCGTPYSNDSGKEMIADYNPKKALELMKAAGYNNEPIYVLAATDHHTITPAAQVLLTSMREAGLNVNAVSIDWGSVVARRAKREKPEDGGWNIFVTTSSGVGSLNPALNTWIGAGCDKANVGWPCDEELEKLRAEFAFAKTVDERKAMAKKIQERAAYVVPYINFGQWTQPLAYRSDKIDGIVPVTGLTVFWNIEKKG</sequence>
<dbReference type="AlphaFoldDB" id="K2JE53"/>
<dbReference type="STRING" id="1207063.P24_13198"/>
<comment type="similarity">
    <text evidence="2">Belongs to the bacterial solute-binding protein 5 family.</text>
</comment>
<dbReference type="Gene3D" id="3.40.190.10">
    <property type="entry name" value="Periplasmic binding protein-like II"/>
    <property type="match status" value="1"/>
</dbReference>
<evidence type="ECO:0000313" key="5">
    <source>
        <dbReference type="EMBL" id="EKE72932.1"/>
    </source>
</evidence>
<reference evidence="5 6" key="1">
    <citation type="journal article" date="2012" name="J. Bacteriol.">
        <title>Genome Sequence of Oceanibaculum indicum Type Strain P24.</title>
        <authorList>
            <person name="Lai Q."/>
            <person name="Shao Z."/>
        </authorList>
    </citation>
    <scope>NUCLEOTIDE SEQUENCE [LARGE SCALE GENOMIC DNA]</scope>
    <source>
        <strain evidence="5 6">P24</strain>
    </source>
</reference>
<dbReference type="CDD" id="cd08502">
    <property type="entry name" value="PBP2_NikA_DppA_OppA_like_16"/>
    <property type="match status" value="1"/>
</dbReference>
<accession>K2JE53</accession>
<dbReference type="InterPro" id="IPR039424">
    <property type="entry name" value="SBP_5"/>
</dbReference>
<dbReference type="Gene3D" id="3.10.105.10">
    <property type="entry name" value="Dipeptide-binding Protein, Domain 3"/>
    <property type="match status" value="1"/>
</dbReference>
<keyword evidence="3" id="KW-0732">Signal</keyword>
<comment type="subcellular location">
    <subcellularLocation>
        <location evidence="1">Periplasm</location>
    </subcellularLocation>
</comment>
<dbReference type="PANTHER" id="PTHR30290:SF38">
    <property type="entry name" value="D,D-DIPEPTIDE-BINDING PERIPLASMIC PROTEIN DDPA-RELATED"/>
    <property type="match status" value="1"/>
</dbReference>
<gene>
    <name evidence="5" type="ORF">P24_13198</name>
</gene>
<comment type="caution">
    <text evidence="5">The sequence shown here is derived from an EMBL/GenBank/DDBJ whole genome shotgun (WGS) entry which is preliminary data.</text>
</comment>
<dbReference type="GO" id="GO:0030288">
    <property type="term" value="C:outer membrane-bounded periplasmic space"/>
    <property type="evidence" value="ECO:0007669"/>
    <property type="project" value="UniProtKB-ARBA"/>
</dbReference>
<dbReference type="PIRSF" id="PIRSF002741">
    <property type="entry name" value="MppA"/>
    <property type="match status" value="1"/>
</dbReference>
<dbReference type="InterPro" id="IPR030678">
    <property type="entry name" value="Peptide/Ni-bd"/>
</dbReference>
<dbReference type="PANTHER" id="PTHR30290">
    <property type="entry name" value="PERIPLASMIC BINDING COMPONENT OF ABC TRANSPORTER"/>
    <property type="match status" value="1"/>
</dbReference>
<proteinExistence type="inferred from homology"/>
<dbReference type="SUPFAM" id="SSF53850">
    <property type="entry name" value="Periplasmic binding protein-like II"/>
    <property type="match status" value="1"/>
</dbReference>
<dbReference type="eggNOG" id="COG0747">
    <property type="taxonomic scope" value="Bacteria"/>
</dbReference>
<dbReference type="EMBL" id="AMRL01000018">
    <property type="protein sequence ID" value="EKE72932.1"/>
    <property type="molecule type" value="Genomic_DNA"/>
</dbReference>